<dbReference type="InterPro" id="IPR048634">
    <property type="entry name" value="SecD_SecF_C"/>
</dbReference>
<evidence type="ECO:0000256" key="5">
    <source>
        <dbReference type="ARBA" id="ARBA00022927"/>
    </source>
</evidence>
<feature type="transmembrane region" description="Helical" evidence="9">
    <location>
        <begin position="23"/>
        <end position="43"/>
    </location>
</feature>
<proteinExistence type="inferred from homology"/>
<keyword evidence="5 9" id="KW-0653">Protein transport</keyword>
<keyword evidence="2 9" id="KW-0813">Transport</keyword>
<accession>A0ABM7WQS5</accession>
<name>A0ABM7WQS5_9BACT</name>
<feature type="domain" description="Protein export membrane protein SecD/SecF C-terminal" evidence="10">
    <location>
        <begin position="211"/>
        <end position="384"/>
    </location>
</feature>
<keyword evidence="12" id="KW-1185">Reference proteome</keyword>
<evidence type="ECO:0000259" key="10">
    <source>
        <dbReference type="Pfam" id="PF02355"/>
    </source>
</evidence>
<evidence type="ECO:0000256" key="1">
    <source>
        <dbReference type="ARBA" id="ARBA00004651"/>
    </source>
</evidence>
<evidence type="ECO:0000313" key="12">
    <source>
        <dbReference type="Proteomes" id="UP001162891"/>
    </source>
</evidence>
<dbReference type="RefSeq" id="WP_248358668.1">
    <property type="nucleotide sequence ID" value="NZ_AP025591.1"/>
</dbReference>
<dbReference type="InterPro" id="IPR055344">
    <property type="entry name" value="SecD_SecF_C_bact"/>
</dbReference>
<comment type="subcellular location">
    <subcellularLocation>
        <location evidence="1 9">Cell membrane</location>
        <topology evidence="1 9">Multi-pass membrane protein</topology>
    </subcellularLocation>
</comment>
<dbReference type="Gene3D" id="1.20.1640.10">
    <property type="entry name" value="Multidrug efflux transporter AcrB transmembrane domain"/>
    <property type="match status" value="1"/>
</dbReference>
<keyword evidence="4 9" id="KW-0812">Transmembrane</keyword>
<comment type="caution">
    <text evidence="9">Lacks conserved residue(s) required for the propagation of feature annotation.</text>
</comment>
<dbReference type="InterPro" id="IPR022646">
    <property type="entry name" value="SecD/SecF_CS"/>
</dbReference>
<feature type="transmembrane region" description="Helical" evidence="9">
    <location>
        <begin position="332"/>
        <end position="354"/>
    </location>
</feature>
<dbReference type="InterPro" id="IPR005665">
    <property type="entry name" value="SecF_bac"/>
</dbReference>
<dbReference type="InterPro" id="IPR022813">
    <property type="entry name" value="SecD/SecF_arch_bac"/>
</dbReference>
<evidence type="ECO:0000256" key="4">
    <source>
        <dbReference type="ARBA" id="ARBA00022692"/>
    </source>
</evidence>
<dbReference type="PANTHER" id="PTHR30081">
    <property type="entry name" value="PROTEIN-EXPORT MEMBRANE PROTEIN SEC"/>
    <property type="match status" value="1"/>
</dbReference>
<dbReference type="Proteomes" id="UP001162891">
    <property type="component" value="Chromosome"/>
</dbReference>
<keyword evidence="8 9" id="KW-0472">Membrane</keyword>
<dbReference type="InterPro" id="IPR022645">
    <property type="entry name" value="SecD/SecF_bac"/>
</dbReference>
<dbReference type="NCBIfam" id="TIGR00916">
    <property type="entry name" value="2A0604s01"/>
    <property type="match status" value="1"/>
</dbReference>
<comment type="subunit">
    <text evidence="9">Forms a complex with SecD. Part of the essential Sec protein translocation apparatus which comprises SecA, SecYEG and auxiliary proteins SecDF. Other proteins may also be involved.</text>
</comment>
<gene>
    <name evidence="9" type="primary">secF</name>
    <name evidence="11" type="ORF">AMOR_08110</name>
</gene>
<feature type="transmembrane region" description="Helical" evidence="9">
    <location>
        <begin position="252"/>
        <end position="273"/>
    </location>
</feature>
<dbReference type="Pfam" id="PF02355">
    <property type="entry name" value="SecD_SecF_C"/>
    <property type="match status" value="1"/>
</dbReference>
<keyword evidence="3 9" id="KW-1003">Cell membrane</keyword>
<evidence type="ECO:0000256" key="2">
    <source>
        <dbReference type="ARBA" id="ARBA00022448"/>
    </source>
</evidence>
<keyword evidence="7 9" id="KW-0811">Translocation</keyword>
<keyword evidence="6 9" id="KW-1133">Transmembrane helix</keyword>
<evidence type="ECO:0000256" key="3">
    <source>
        <dbReference type="ARBA" id="ARBA00022475"/>
    </source>
</evidence>
<comment type="similarity">
    <text evidence="9">Belongs to the SecD/SecF family. SecF subfamily.</text>
</comment>
<dbReference type="EMBL" id="AP025591">
    <property type="protein sequence ID" value="BDG01815.1"/>
    <property type="molecule type" value="Genomic_DNA"/>
</dbReference>
<sequence>MQFKSFDIVPHGTKFDFVGKRHIAVVLSLVVNLAVIIWCLPFVHGLNFGVDFAGGTEMEVKFTGKVDPGQLRNAVEDLGLKDASVQTYGPESDNAYLIRVGRIVLMSEADVKRVVDAVNAKFPVERWNFNAELGDKIDFEFKTPPNPQELQKVVEAAGVNVREVREQQGLAAGSHSFAVLTQGISDKISAGLAEKFASVSPKDQLGRPKPVQRVEYVGPAVGRELRNQGFKAILYAMALIVVYVGLRFDFRFSPGVIIALVHDAVVTLGYFAFSGREFNLTSIAVILTVVGYSVNDTVVVYDRIRESQGKYRGRSLAEIVNLSINEVLGRTFLTSFATALSLVGLLVYGVGTIFDFSMGMLVGIISGTYSTWFIAAPMTIWLEERAAKKKAAGAHPAAQAQAAAQARTAQR</sequence>
<feature type="transmembrane region" description="Helical" evidence="9">
    <location>
        <begin position="229"/>
        <end position="246"/>
    </location>
</feature>
<evidence type="ECO:0000313" key="11">
    <source>
        <dbReference type="EMBL" id="BDG01815.1"/>
    </source>
</evidence>
<dbReference type="HAMAP" id="MF_01464_B">
    <property type="entry name" value="SecF_B"/>
    <property type="match status" value="1"/>
</dbReference>
<reference evidence="12" key="1">
    <citation type="journal article" date="2022" name="Int. J. Syst. Evol. Microbiol.">
        <title>Anaeromyxobacter oryzae sp. nov., Anaeromyxobacter diazotrophicus sp. nov. and Anaeromyxobacter paludicola sp. nov., isolated from paddy soils.</title>
        <authorList>
            <person name="Itoh H."/>
            <person name="Xu Z."/>
            <person name="Mise K."/>
            <person name="Masuda Y."/>
            <person name="Ushijima N."/>
            <person name="Hayakawa C."/>
            <person name="Shiratori Y."/>
            <person name="Senoo K."/>
        </authorList>
    </citation>
    <scope>NUCLEOTIDE SEQUENCE [LARGE SCALE GENOMIC DNA]</scope>
    <source>
        <strain evidence="12">Red232</strain>
    </source>
</reference>
<dbReference type="PANTHER" id="PTHR30081:SF8">
    <property type="entry name" value="PROTEIN TRANSLOCASE SUBUNIT SECF"/>
    <property type="match status" value="1"/>
</dbReference>
<dbReference type="Pfam" id="PF07549">
    <property type="entry name" value="Sec_GG"/>
    <property type="match status" value="1"/>
</dbReference>
<evidence type="ECO:0000256" key="8">
    <source>
        <dbReference type="ARBA" id="ARBA00023136"/>
    </source>
</evidence>
<evidence type="ECO:0000256" key="7">
    <source>
        <dbReference type="ARBA" id="ARBA00023010"/>
    </source>
</evidence>
<protein>
    <recommendedName>
        <fullName evidence="9">Protein-export membrane protein SecF</fullName>
    </recommendedName>
</protein>
<dbReference type="NCBIfam" id="TIGR00966">
    <property type="entry name" value="transloc_SecF"/>
    <property type="match status" value="1"/>
</dbReference>
<evidence type="ECO:0000256" key="6">
    <source>
        <dbReference type="ARBA" id="ARBA00022989"/>
    </source>
</evidence>
<dbReference type="SUPFAM" id="SSF82866">
    <property type="entry name" value="Multidrug efflux transporter AcrB transmembrane domain"/>
    <property type="match status" value="1"/>
</dbReference>
<comment type="function">
    <text evidence="9">Part of the Sec protein translocase complex. Interacts with the SecYEG preprotein conducting channel. SecDF uses the proton motive force (PMF) to complete protein translocation after the ATP-dependent function of SecA.</text>
</comment>
<dbReference type="PRINTS" id="PR01755">
    <property type="entry name" value="SECFTRNLCASE"/>
</dbReference>
<feature type="transmembrane region" description="Helical" evidence="9">
    <location>
        <begin position="360"/>
        <end position="382"/>
    </location>
</feature>
<organism evidence="11 12">
    <name type="scientific">Anaeromyxobacter oryzae</name>
    <dbReference type="NCBI Taxonomy" id="2918170"/>
    <lineage>
        <taxon>Bacteria</taxon>
        <taxon>Pseudomonadati</taxon>
        <taxon>Myxococcota</taxon>
        <taxon>Myxococcia</taxon>
        <taxon>Myxococcales</taxon>
        <taxon>Cystobacterineae</taxon>
        <taxon>Anaeromyxobacteraceae</taxon>
        <taxon>Anaeromyxobacter</taxon>
    </lineage>
</organism>
<evidence type="ECO:0000256" key="9">
    <source>
        <dbReference type="HAMAP-Rule" id="MF_01464"/>
    </source>
</evidence>